<evidence type="ECO:0000313" key="2">
    <source>
        <dbReference type="Proteomes" id="UP000612055"/>
    </source>
</evidence>
<name>A0A835Y0K7_9CHLO</name>
<dbReference type="EMBL" id="JAEHOE010000045">
    <property type="protein sequence ID" value="KAG2492428.1"/>
    <property type="molecule type" value="Genomic_DNA"/>
</dbReference>
<keyword evidence="2" id="KW-1185">Reference proteome</keyword>
<sequence>MAWVELLTSGGTKRTLSELLRKLPQHGVGALVTRDTWHPAGNKYWQVVEVVPQPGDPTKLQAFGVKYYKGERVTPVPKRIASVWKYGWMLRALPSHPNMDAQALAARRAAAAASAVTASPAAAAAAAAEPAKAAS</sequence>
<organism evidence="1 2">
    <name type="scientific">Edaphochlamys debaryana</name>
    <dbReference type="NCBI Taxonomy" id="47281"/>
    <lineage>
        <taxon>Eukaryota</taxon>
        <taxon>Viridiplantae</taxon>
        <taxon>Chlorophyta</taxon>
        <taxon>core chlorophytes</taxon>
        <taxon>Chlorophyceae</taxon>
        <taxon>CS clade</taxon>
        <taxon>Chlamydomonadales</taxon>
        <taxon>Chlamydomonadales incertae sedis</taxon>
        <taxon>Edaphochlamys</taxon>
    </lineage>
</organism>
<comment type="caution">
    <text evidence="1">The sequence shown here is derived from an EMBL/GenBank/DDBJ whole genome shotgun (WGS) entry which is preliminary data.</text>
</comment>
<proteinExistence type="predicted"/>
<dbReference type="GO" id="GO:0003735">
    <property type="term" value="F:structural constituent of ribosome"/>
    <property type="evidence" value="ECO:0007669"/>
    <property type="project" value="InterPro"/>
</dbReference>
<protein>
    <submittedName>
        <fullName evidence="1">Uncharacterized protein</fullName>
    </submittedName>
</protein>
<reference evidence="1" key="1">
    <citation type="journal article" date="2020" name="bioRxiv">
        <title>Comparative genomics of Chlamydomonas.</title>
        <authorList>
            <person name="Craig R.J."/>
            <person name="Hasan A.R."/>
            <person name="Ness R.W."/>
            <person name="Keightley P.D."/>
        </authorList>
    </citation>
    <scope>NUCLEOTIDE SEQUENCE</scope>
    <source>
        <strain evidence="1">CCAP 11/70</strain>
    </source>
</reference>
<accession>A0A835Y0K7</accession>
<gene>
    <name evidence="1" type="ORF">HYH03_009371</name>
</gene>
<dbReference type="Proteomes" id="UP000612055">
    <property type="component" value="Unassembled WGS sequence"/>
</dbReference>
<evidence type="ECO:0000313" key="1">
    <source>
        <dbReference type="EMBL" id="KAG2492428.1"/>
    </source>
</evidence>
<dbReference type="OrthoDB" id="16434at2759"/>
<dbReference type="GO" id="GO:0005739">
    <property type="term" value="C:mitochondrion"/>
    <property type="evidence" value="ECO:0007669"/>
    <property type="project" value="InterPro"/>
</dbReference>
<dbReference type="InterPro" id="IPR032053">
    <property type="entry name" value="Ribosomal_mS34"/>
</dbReference>
<dbReference type="Pfam" id="PF16053">
    <property type="entry name" value="MRP-S34"/>
    <property type="match status" value="1"/>
</dbReference>
<dbReference type="AlphaFoldDB" id="A0A835Y0K7"/>